<comment type="caution">
    <text evidence="2">The sequence shown here is derived from an EMBL/GenBank/DDBJ whole genome shotgun (WGS) entry which is preliminary data.</text>
</comment>
<proteinExistence type="predicted"/>
<evidence type="ECO:0000313" key="2">
    <source>
        <dbReference type="EMBL" id="GFA29518.1"/>
    </source>
</evidence>
<organism evidence="2">
    <name type="scientific">Tanacetum cinerariifolium</name>
    <name type="common">Dalmatian daisy</name>
    <name type="synonym">Chrysanthemum cinerariifolium</name>
    <dbReference type="NCBI Taxonomy" id="118510"/>
    <lineage>
        <taxon>Eukaryota</taxon>
        <taxon>Viridiplantae</taxon>
        <taxon>Streptophyta</taxon>
        <taxon>Embryophyta</taxon>
        <taxon>Tracheophyta</taxon>
        <taxon>Spermatophyta</taxon>
        <taxon>Magnoliopsida</taxon>
        <taxon>eudicotyledons</taxon>
        <taxon>Gunneridae</taxon>
        <taxon>Pentapetalae</taxon>
        <taxon>asterids</taxon>
        <taxon>campanulids</taxon>
        <taxon>Asterales</taxon>
        <taxon>Asteraceae</taxon>
        <taxon>Asteroideae</taxon>
        <taxon>Anthemideae</taxon>
        <taxon>Anthemidinae</taxon>
        <taxon>Tanacetum</taxon>
    </lineage>
</organism>
<sequence length="272" mass="30882">MTLLNTLLETYATLTKQVANLVQDKIAQAIEILKLKQRVNHLEKKRQRMHPNKGKITELDADEDVTLEEIDAEVSKDVDVQGRNEAEPAEVEEVIKVVTAAKLMTEVVTTTTTTTITAAPVPRASAPRRRRDVIIQDPEEAATATLSVQSEVKYRDKGKGILVEEPKPLKRQTQIEHDEAFARELEAELNANINWNEHFNSIWAFLEKGEKELEEEESKRKSKSLEQKAVKKQKINEEVEDLKTHLQIVPNDEDDVYTEATPLALKVPVVDY</sequence>
<protein>
    <submittedName>
        <fullName evidence="2">Uncharacterized protein</fullName>
    </submittedName>
</protein>
<evidence type="ECO:0000256" key="1">
    <source>
        <dbReference type="SAM" id="Coils"/>
    </source>
</evidence>
<keyword evidence="1" id="KW-0175">Coiled coil</keyword>
<name>A0A699JDA4_TANCI</name>
<dbReference type="EMBL" id="BKCJ010399873">
    <property type="protein sequence ID" value="GFA29518.1"/>
    <property type="molecule type" value="Genomic_DNA"/>
</dbReference>
<accession>A0A699JDA4</accession>
<reference evidence="2" key="1">
    <citation type="journal article" date="2019" name="Sci. Rep.">
        <title>Draft genome of Tanacetum cinerariifolium, the natural source of mosquito coil.</title>
        <authorList>
            <person name="Yamashiro T."/>
            <person name="Shiraishi A."/>
            <person name="Satake H."/>
            <person name="Nakayama K."/>
        </authorList>
    </citation>
    <scope>NUCLEOTIDE SEQUENCE</scope>
</reference>
<dbReference type="AlphaFoldDB" id="A0A699JDA4"/>
<gene>
    <name evidence="2" type="ORF">Tci_601490</name>
</gene>
<feature type="coiled-coil region" evidence="1">
    <location>
        <begin position="206"/>
        <end position="245"/>
    </location>
</feature>